<dbReference type="Gene3D" id="3.40.50.620">
    <property type="entry name" value="HUPs"/>
    <property type="match status" value="2"/>
</dbReference>
<reference evidence="4 5" key="1">
    <citation type="journal article" date="2016" name="Front. Microbiol.">
        <title>Comparative Genomics Analysis of Streptomyces Species Reveals Their Adaptation to the Marine Environment and Their Diversity at the Genomic Level.</title>
        <authorList>
            <person name="Tian X."/>
            <person name="Zhang Z."/>
            <person name="Yang T."/>
            <person name="Chen M."/>
            <person name="Li J."/>
            <person name="Chen F."/>
            <person name="Yang J."/>
            <person name="Li W."/>
            <person name="Zhang B."/>
            <person name="Zhang Z."/>
            <person name="Wu J."/>
            <person name="Zhang C."/>
            <person name="Long L."/>
            <person name="Xiao J."/>
        </authorList>
    </citation>
    <scope>NUCLEOTIDE SEQUENCE [LARGE SCALE GENOMIC DNA]</scope>
    <source>
        <strain evidence="4 5">SCSIO M10379</strain>
    </source>
</reference>
<evidence type="ECO:0000313" key="4">
    <source>
        <dbReference type="EMBL" id="OEU98539.1"/>
    </source>
</evidence>
<feature type="compositionally biased region" description="Low complexity" evidence="2">
    <location>
        <begin position="42"/>
        <end position="57"/>
    </location>
</feature>
<dbReference type="Proteomes" id="UP000175829">
    <property type="component" value="Unassembled WGS sequence"/>
</dbReference>
<sequence>MNEVVVGVDGSEESTRAARWAGREAGARGAVLRIVAAAGPWATPAPESGPAPGSSWPRENTRVAAQAAQDAAGGLAVREEVVGERPVKALLTAAREADMLVLGSRALGPVAGFVLGSVGLSVVAHATLPVVAVRDGGARAPAPVLVGVDVTHDCDPVLGFAYETARQHGVGIRVLHAWSVQHQYAYPSALPDPAAVDRAEAEAGRAVEEVLEPWRQRYQDVETRAVLALGAAAPFLLDESSSAALLVTGRRTRGHPFPTRIGPVTHAALHHAACPVAVVPHR</sequence>
<gene>
    <name evidence="4" type="ORF">AN217_12750</name>
</gene>
<dbReference type="AlphaFoldDB" id="A0A1E7K3Q1"/>
<feature type="domain" description="UspA" evidence="3">
    <location>
        <begin position="3"/>
        <end position="134"/>
    </location>
</feature>
<accession>A0A1E7K3Q1</accession>
<dbReference type="PATRIC" id="fig|943816.4.peg.1981"/>
<protein>
    <recommendedName>
        <fullName evidence="3">UspA domain-containing protein</fullName>
    </recommendedName>
</protein>
<dbReference type="SUPFAM" id="SSF52402">
    <property type="entry name" value="Adenine nucleotide alpha hydrolases-like"/>
    <property type="match status" value="2"/>
</dbReference>
<evidence type="ECO:0000256" key="1">
    <source>
        <dbReference type="ARBA" id="ARBA00008791"/>
    </source>
</evidence>
<evidence type="ECO:0000313" key="5">
    <source>
        <dbReference type="Proteomes" id="UP000175829"/>
    </source>
</evidence>
<proteinExistence type="inferred from homology"/>
<evidence type="ECO:0000259" key="3">
    <source>
        <dbReference type="Pfam" id="PF00582"/>
    </source>
</evidence>
<organism evidence="4 5">
    <name type="scientific">Streptomyces qinglanensis</name>
    <dbReference type="NCBI Taxonomy" id="943816"/>
    <lineage>
        <taxon>Bacteria</taxon>
        <taxon>Bacillati</taxon>
        <taxon>Actinomycetota</taxon>
        <taxon>Actinomycetes</taxon>
        <taxon>Kitasatosporales</taxon>
        <taxon>Streptomycetaceae</taxon>
        <taxon>Streptomyces</taxon>
    </lineage>
</organism>
<evidence type="ECO:0000256" key="2">
    <source>
        <dbReference type="SAM" id="MobiDB-lite"/>
    </source>
</evidence>
<name>A0A1E7K3Q1_9ACTN</name>
<comment type="caution">
    <text evidence="4">The sequence shown here is derived from an EMBL/GenBank/DDBJ whole genome shotgun (WGS) entry which is preliminary data.</text>
</comment>
<dbReference type="PANTHER" id="PTHR46268:SF6">
    <property type="entry name" value="UNIVERSAL STRESS PROTEIN UP12"/>
    <property type="match status" value="1"/>
</dbReference>
<feature type="region of interest" description="Disordered" evidence="2">
    <location>
        <begin position="42"/>
        <end position="61"/>
    </location>
</feature>
<dbReference type="InterPro" id="IPR006015">
    <property type="entry name" value="Universal_stress_UspA"/>
</dbReference>
<comment type="similarity">
    <text evidence="1">Belongs to the universal stress protein A family.</text>
</comment>
<dbReference type="Pfam" id="PF00582">
    <property type="entry name" value="Usp"/>
    <property type="match status" value="2"/>
</dbReference>
<dbReference type="RefSeq" id="WP_019356518.1">
    <property type="nucleotide sequence ID" value="NZ_LJGV01000022.1"/>
</dbReference>
<feature type="domain" description="UspA" evidence="3">
    <location>
        <begin position="144"/>
        <end position="280"/>
    </location>
</feature>
<dbReference type="PANTHER" id="PTHR46268">
    <property type="entry name" value="STRESS RESPONSE PROTEIN NHAX"/>
    <property type="match status" value="1"/>
</dbReference>
<dbReference type="PRINTS" id="PR01438">
    <property type="entry name" value="UNVRSLSTRESS"/>
</dbReference>
<dbReference type="InterPro" id="IPR014729">
    <property type="entry name" value="Rossmann-like_a/b/a_fold"/>
</dbReference>
<dbReference type="InterPro" id="IPR006016">
    <property type="entry name" value="UspA"/>
</dbReference>
<dbReference type="EMBL" id="LJGV01000022">
    <property type="protein sequence ID" value="OEU98539.1"/>
    <property type="molecule type" value="Genomic_DNA"/>
</dbReference>